<organism evidence="4">
    <name type="scientific">marine metagenome</name>
    <dbReference type="NCBI Taxonomy" id="408172"/>
    <lineage>
        <taxon>unclassified sequences</taxon>
        <taxon>metagenomes</taxon>
        <taxon>ecological metagenomes</taxon>
    </lineage>
</organism>
<reference evidence="4" key="1">
    <citation type="submission" date="2018-05" db="EMBL/GenBank/DDBJ databases">
        <authorList>
            <person name="Lanie J.A."/>
            <person name="Ng W.-L."/>
            <person name="Kazmierczak K.M."/>
            <person name="Andrzejewski T.M."/>
            <person name="Davidsen T.M."/>
            <person name="Wayne K.J."/>
            <person name="Tettelin H."/>
            <person name="Glass J.I."/>
            <person name="Rusch D."/>
            <person name="Podicherti R."/>
            <person name="Tsui H.-C.T."/>
            <person name="Winkler M.E."/>
        </authorList>
    </citation>
    <scope>NUCLEOTIDE SEQUENCE</scope>
</reference>
<evidence type="ECO:0000259" key="3">
    <source>
        <dbReference type="Pfam" id="PF13460"/>
    </source>
</evidence>
<dbReference type="Pfam" id="PF13460">
    <property type="entry name" value="NAD_binding_10"/>
    <property type="match status" value="1"/>
</dbReference>
<dbReference type="AlphaFoldDB" id="A0A381YIG3"/>
<feature type="compositionally biased region" description="Polar residues" evidence="1">
    <location>
        <begin position="92"/>
        <end position="105"/>
    </location>
</feature>
<protein>
    <recommendedName>
        <fullName evidence="3">NAD(P)-binding domain-containing protein</fullName>
    </recommendedName>
</protein>
<proteinExistence type="predicted"/>
<evidence type="ECO:0000256" key="2">
    <source>
        <dbReference type="SAM" id="Phobius"/>
    </source>
</evidence>
<dbReference type="PANTHER" id="PTHR43000">
    <property type="entry name" value="DTDP-D-GLUCOSE 4,6-DEHYDRATASE-RELATED"/>
    <property type="match status" value="1"/>
</dbReference>
<dbReference type="EMBL" id="UINC01018325">
    <property type="protein sequence ID" value="SVA76868.1"/>
    <property type="molecule type" value="Genomic_DNA"/>
</dbReference>
<feature type="region of interest" description="Disordered" evidence="1">
    <location>
        <begin position="89"/>
        <end position="109"/>
    </location>
</feature>
<evidence type="ECO:0000313" key="4">
    <source>
        <dbReference type="EMBL" id="SVA76868.1"/>
    </source>
</evidence>
<dbReference type="InterPro" id="IPR036291">
    <property type="entry name" value="NAD(P)-bd_dom_sf"/>
</dbReference>
<accession>A0A381YIG3</accession>
<sequence>MAFVRGAQSAKQLQDNGFECVVGTLDSPSDLYNALENVPAIIHAAGGGKASEPQSFLKNNVITTQQLLEAAKQSGVKRFVLISSLAGAGPSSDGQPIGNETSLQPISPYGESKRRRSLWHNKKSNISKLVLSGPLLFTGLAIGVYSHYLKPPTVAWCPFPVAPTTL</sequence>
<keyword evidence="2" id="KW-1133">Transmembrane helix</keyword>
<keyword evidence="2" id="KW-0812">Transmembrane</keyword>
<feature type="transmembrane region" description="Helical" evidence="2">
    <location>
        <begin position="129"/>
        <end position="148"/>
    </location>
</feature>
<keyword evidence="2" id="KW-0472">Membrane</keyword>
<dbReference type="Gene3D" id="3.40.50.720">
    <property type="entry name" value="NAD(P)-binding Rossmann-like Domain"/>
    <property type="match status" value="1"/>
</dbReference>
<name>A0A381YIG3_9ZZZZ</name>
<evidence type="ECO:0000256" key="1">
    <source>
        <dbReference type="SAM" id="MobiDB-lite"/>
    </source>
</evidence>
<dbReference type="InterPro" id="IPR016040">
    <property type="entry name" value="NAD(P)-bd_dom"/>
</dbReference>
<dbReference type="SUPFAM" id="SSF51735">
    <property type="entry name" value="NAD(P)-binding Rossmann-fold domains"/>
    <property type="match status" value="1"/>
</dbReference>
<feature type="domain" description="NAD(P)-binding" evidence="3">
    <location>
        <begin position="2"/>
        <end position="95"/>
    </location>
</feature>
<gene>
    <name evidence="4" type="ORF">METZ01_LOCUS129722</name>
</gene>